<sequence>MRALAAAWALVFWLAGSAGASIIARIDQQTATGTGGRPVFVIDLYRGVGFDISLLATGEKISDWWVEDPSRVVARTDRTGQILSLRLVNLPTLLPSNRTWTTLKILTSDSQGRMNLLHFAIRFQDRVNPRTDEVRYHGLEILPASQPPTAPTALH</sequence>
<dbReference type="RefSeq" id="WP_023172316.1">
    <property type="nucleotide sequence ID" value="NC_022600.1"/>
</dbReference>
<reference evidence="2 3" key="1">
    <citation type="journal article" date="2013" name="PLoS ONE">
        <title>Cultivation and Complete Genome Sequencing of Gloeobacter kilaueensis sp. nov., from a Lava Cave in Kilauea Caldera, Hawai'i.</title>
        <authorList>
            <person name="Saw J.H."/>
            <person name="Schatz M."/>
            <person name="Brown M.V."/>
            <person name="Kunkel D.D."/>
            <person name="Foster J.S."/>
            <person name="Shick H."/>
            <person name="Christensen S."/>
            <person name="Hou S."/>
            <person name="Wan X."/>
            <person name="Donachie S.P."/>
        </authorList>
    </citation>
    <scope>NUCLEOTIDE SEQUENCE [LARGE SCALE GENOMIC DNA]</scope>
    <source>
        <strain evidence="3">JS</strain>
    </source>
</reference>
<evidence type="ECO:0000313" key="2">
    <source>
        <dbReference type="EMBL" id="AGY57250.1"/>
    </source>
</evidence>
<dbReference type="AlphaFoldDB" id="U5QHW1"/>
<dbReference type="EMBL" id="CP003587">
    <property type="protein sequence ID" value="AGY57250.1"/>
    <property type="molecule type" value="Genomic_DNA"/>
</dbReference>
<dbReference type="STRING" id="1183438.GKIL_1004"/>
<gene>
    <name evidence="2" type="ORF">GKIL_1004</name>
</gene>
<evidence type="ECO:0000256" key="1">
    <source>
        <dbReference type="SAM" id="SignalP"/>
    </source>
</evidence>
<protein>
    <submittedName>
        <fullName evidence="2">Uncharacterized protein</fullName>
    </submittedName>
</protein>
<keyword evidence="3" id="KW-1185">Reference proteome</keyword>
<organism evidence="2 3">
    <name type="scientific">Gloeobacter kilaueensis (strain ATCC BAA-2537 / CCAP 1431/1 / ULC 316 / JS1)</name>
    <dbReference type="NCBI Taxonomy" id="1183438"/>
    <lineage>
        <taxon>Bacteria</taxon>
        <taxon>Bacillati</taxon>
        <taxon>Cyanobacteriota</taxon>
        <taxon>Cyanophyceae</taxon>
        <taxon>Gloeobacterales</taxon>
        <taxon>Gloeobacteraceae</taxon>
        <taxon>Gloeobacter</taxon>
    </lineage>
</organism>
<name>U5QHW1_GLOK1</name>
<feature type="signal peptide" evidence="1">
    <location>
        <begin position="1"/>
        <end position="20"/>
    </location>
</feature>
<evidence type="ECO:0000313" key="3">
    <source>
        <dbReference type="Proteomes" id="UP000017396"/>
    </source>
</evidence>
<proteinExistence type="predicted"/>
<keyword evidence="1" id="KW-0732">Signal</keyword>
<feature type="chain" id="PRO_5004664091" evidence="1">
    <location>
        <begin position="21"/>
        <end position="155"/>
    </location>
</feature>
<dbReference type="PATRIC" id="fig|1183438.3.peg.997"/>
<accession>U5QHW1</accession>
<dbReference type="HOGENOM" id="CLU_1882806_0_0_3"/>
<dbReference type="Proteomes" id="UP000017396">
    <property type="component" value="Chromosome"/>
</dbReference>
<dbReference type="KEGG" id="glj:GKIL_1004"/>